<evidence type="ECO:0000313" key="14">
    <source>
        <dbReference type="Proteomes" id="UP000007014"/>
    </source>
</evidence>
<evidence type="ECO:0000256" key="12">
    <source>
        <dbReference type="SAM" id="MobiDB-lite"/>
    </source>
</evidence>
<dbReference type="InterPro" id="IPR014729">
    <property type="entry name" value="Rossmann-like_a/b/a_fold"/>
</dbReference>
<dbReference type="STRING" id="280699.M1V7J3"/>
<evidence type="ECO:0000256" key="7">
    <source>
        <dbReference type="ARBA" id="ARBA00022741"/>
    </source>
</evidence>
<dbReference type="Gramene" id="CMH138CT">
    <property type="protein sequence ID" value="CMH138CT"/>
    <property type="gene ID" value="CMH138C"/>
</dbReference>
<reference evidence="13 14" key="1">
    <citation type="journal article" date="2004" name="Nature">
        <title>Genome sequence of the ultrasmall unicellular red alga Cyanidioschyzon merolae 10D.</title>
        <authorList>
            <person name="Matsuzaki M."/>
            <person name="Misumi O."/>
            <person name="Shin-i T."/>
            <person name="Maruyama S."/>
            <person name="Takahara M."/>
            <person name="Miyagishima S."/>
            <person name="Mori T."/>
            <person name="Nishida K."/>
            <person name="Yagisawa F."/>
            <person name="Nishida K."/>
            <person name="Yoshida Y."/>
            <person name="Nishimura Y."/>
            <person name="Nakao S."/>
            <person name="Kobayashi T."/>
            <person name="Momoyama Y."/>
            <person name="Higashiyama T."/>
            <person name="Minoda A."/>
            <person name="Sano M."/>
            <person name="Nomoto H."/>
            <person name="Oishi K."/>
            <person name="Hayashi H."/>
            <person name="Ohta F."/>
            <person name="Nishizaka S."/>
            <person name="Haga S."/>
            <person name="Miura S."/>
            <person name="Morishita T."/>
            <person name="Kabeya Y."/>
            <person name="Terasawa K."/>
            <person name="Suzuki Y."/>
            <person name="Ishii Y."/>
            <person name="Asakawa S."/>
            <person name="Takano H."/>
            <person name="Ohta N."/>
            <person name="Kuroiwa H."/>
            <person name="Tanaka K."/>
            <person name="Shimizu N."/>
            <person name="Sugano S."/>
            <person name="Sato N."/>
            <person name="Nozaki H."/>
            <person name="Ogasawara N."/>
            <person name="Kohara Y."/>
            <person name="Kuroiwa T."/>
        </authorList>
    </citation>
    <scope>NUCLEOTIDE SEQUENCE [LARGE SCALE GENOMIC DNA]</scope>
    <source>
        <strain evidence="13 14">10D</strain>
    </source>
</reference>
<evidence type="ECO:0000256" key="11">
    <source>
        <dbReference type="ARBA" id="ARBA00048258"/>
    </source>
</evidence>
<dbReference type="Gene3D" id="3.30.1300.10">
    <property type="entry name" value="Pantoate-beta-alanine ligase, C-terminal domain"/>
    <property type="match status" value="1"/>
</dbReference>
<organism evidence="13 14">
    <name type="scientific">Cyanidioschyzon merolae (strain NIES-3377 / 10D)</name>
    <name type="common">Unicellular red alga</name>
    <dbReference type="NCBI Taxonomy" id="280699"/>
    <lineage>
        <taxon>Eukaryota</taxon>
        <taxon>Rhodophyta</taxon>
        <taxon>Bangiophyceae</taxon>
        <taxon>Cyanidiales</taxon>
        <taxon>Cyanidiaceae</taxon>
        <taxon>Cyanidioschyzon</taxon>
    </lineage>
</organism>
<evidence type="ECO:0000313" key="13">
    <source>
        <dbReference type="EMBL" id="BAM79809.1"/>
    </source>
</evidence>
<dbReference type="SUPFAM" id="SSF52374">
    <property type="entry name" value="Nucleotidylyl transferase"/>
    <property type="match status" value="1"/>
</dbReference>
<keyword evidence="6" id="KW-0566">Pantothenate biosynthesis</keyword>
<dbReference type="Proteomes" id="UP000007014">
    <property type="component" value="Chromosome 8"/>
</dbReference>
<dbReference type="InterPro" id="IPR004821">
    <property type="entry name" value="Cyt_trans-like"/>
</dbReference>
<dbReference type="eggNOG" id="KOG3042">
    <property type="taxonomic scope" value="Eukaryota"/>
</dbReference>
<evidence type="ECO:0000256" key="6">
    <source>
        <dbReference type="ARBA" id="ARBA00022655"/>
    </source>
</evidence>
<evidence type="ECO:0000256" key="3">
    <source>
        <dbReference type="ARBA" id="ARBA00012219"/>
    </source>
</evidence>
<dbReference type="InterPro" id="IPR042176">
    <property type="entry name" value="Pantoate_ligase_C"/>
</dbReference>
<gene>
    <name evidence="13" type="ORF">CYME_CMH138C</name>
</gene>
<dbReference type="InterPro" id="IPR003721">
    <property type="entry name" value="Pantoate_ligase"/>
</dbReference>
<protein>
    <recommendedName>
        <fullName evidence="4">Pantoate--beta-alanine ligase</fullName>
        <ecNumber evidence="3">6.3.2.1</ecNumber>
    </recommendedName>
    <alternativeName>
        <fullName evidence="10">Pantoate-activating enzyme</fullName>
    </alternativeName>
    <alternativeName>
        <fullName evidence="9">Pantothenate synthetase</fullName>
    </alternativeName>
</protein>
<keyword evidence="7" id="KW-0547">Nucleotide-binding</keyword>
<dbReference type="PANTHER" id="PTHR21299:SF1">
    <property type="entry name" value="PANTOATE--BETA-ALANINE LIGASE"/>
    <property type="match status" value="1"/>
</dbReference>
<evidence type="ECO:0000256" key="2">
    <source>
        <dbReference type="ARBA" id="ARBA00009256"/>
    </source>
</evidence>
<dbReference type="AlphaFoldDB" id="M1V7J3"/>
<evidence type="ECO:0000256" key="9">
    <source>
        <dbReference type="ARBA" id="ARBA00029902"/>
    </source>
</evidence>
<name>M1V7J3_CYAM1</name>
<dbReference type="RefSeq" id="XP_005536095.1">
    <property type="nucleotide sequence ID" value="XM_005536038.1"/>
</dbReference>
<comment type="pathway">
    <text evidence="1">Cofactor biosynthesis; (R)-pantothenate biosynthesis; (R)-pantothenate from (R)-pantoate and beta-alanine: step 1/1.</text>
</comment>
<dbReference type="GO" id="GO:0015940">
    <property type="term" value="P:pantothenate biosynthetic process"/>
    <property type="evidence" value="ECO:0007669"/>
    <property type="project" value="UniProtKB-UniPathway"/>
</dbReference>
<evidence type="ECO:0000256" key="5">
    <source>
        <dbReference type="ARBA" id="ARBA00022598"/>
    </source>
</evidence>
<keyword evidence="5 13" id="KW-0436">Ligase</keyword>
<evidence type="ECO:0000256" key="1">
    <source>
        <dbReference type="ARBA" id="ARBA00004990"/>
    </source>
</evidence>
<proteinExistence type="inferred from homology"/>
<reference evidence="13 14" key="2">
    <citation type="journal article" date="2007" name="BMC Biol.">
        <title>A 100%-complete sequence reveals unusually simple genomic features in the hot-spring red alga Cyanidioschyzon merolae.</title>
        <authorList>
            <person name="Nozaki H."/>
            <person name="Takano H."/>
            <person name="Misumi O."/>
            <person name="Terasawa K."/>
            <person name="Matsuzaki M."/>
            <person name="Maruyama S."/>
            <person name="Nishida K."/>
            <person name="Yagisawa F."/>
            <person name="Yoshida Y."/>
            <person name="Fujiwara T."/>
            <person name="Takio S."/>
            <person name="Tamura K."/>
            <person name="Chung S.J."/>
            <person name="Nakamura S."/>
            <person name="Kuroiwa H."/>
            <person name="Tanaka K."/>
            <person name="Sato N."/>
            <person name="Kuroiwa T."/>
        </authorList>
    </citation>
    <scope>NUCLEOTIDE SEQUENCE [LARGE SCALE GENOMIC DNA]</scope>
    <source>
        <strain evidence="13 14">10D</strain>
    </source>
</reference>
<feature type="region of interest" description="Disordered" evidence="12">
    <location>
        <begin position="334"/>
        <end position="353"/>
    </location>
</feature>
<comment type="similarity">
    <text evidence="2">Belongs to the pantothenate synthetase family.</text>
</comment>
<accession>M1V7J3</accession>
<dbReference type="NCBIfam" id="TIGR00018">
    <property type="entry name" value="panC"/>
    <property type="match status" value="1"/>
</dbReference>
<dbReference type="PANTHER" id="PTHR21299">
    <property type="entry name" value="CYTIDYLATE KINASE/PANTOATE-BETA-ALANINE LIGASE"/>
    <property type="match status" value="1"/>
</dbReference>
<evidence type="ECO:0000256" key="8">
    <source>
        <dbReference type="ARBA" id="ARBA00022840"/>
    </source>
</evidence>
<dbReference type="GO" id="GO:0004592">
    <property type="term" value="F:pantoate-beta-alanine ligase activity"/>
    <property type="evidence" value="ECO:0007669"/>
    <property type="project" value="UniProtKB-EC"/>
</dbReference>
<dbReference type="HOGENOM" id="CLU_047148_0_2_1"/>
<dbReference type="Gene3D" id="3.40.50.620">
    <property type="entry name" value="HUPs"/>
    <property type="match status" value="1"/>
</dbReference>
<dbReference type="NCBIfam" id="TIGR00125">
    <property type="entry name" value="cyt_tran_rel"/>
    <property type="match status" value="1"/>
</dbReference>
<dbReference type="HAMAP" id="MF_00158">
    <property type="entry name" value="PanC"/>
    <property type="match status" value="1"/>
</dbReference>
<dbReference type="GO" id="GO:0005524">
    <property type="term" value="F:ATP binding"/>
    <property type="evidence" value="ECO:0007669"/>
    <property type="project" value="UniProtKB-KW"/>
</dbReference>
<evidence type="ECO:0000256" key="4">
    <source>
        <dbReference type="ARBA" id="ARBA00015647"/>
    </source>
</evidence>
<dbReference type="OMA" id="CNHKLEP"/>
<dbReference type="UniPathway" id="UPA00028">
    <property type="reaction ID" value="UER00005"/>
</dbReference>
<dbReference type="EMBL" id="AP006490">
    <property type="protein sequence ID" value="BAM79809.1"/>
    <property type="molecule type" value="Genomic_DNA"/>
</dbReference>
<sequence length="353" mass="38423">MRVLRTVHEVRALRNDLQRNRNSAPRVAVVMTMGALHEGHESLINAAKSSGTFTFVTIFVNPLQFAAGEDLDRYPRTEQADLARCEKLGVDAVFAPLHSAELYPRGSAEQTVIDVPAGRPSQHPRSEAAFRPTFFLGVATVVCKLLHIVQPDDAWFGAKDAQQCCVVRQMVQDLNMTVSIRIGPTCREPSGLAMSSRNKYLTDAEQATAAVVYRALSAGQALWTEYRKRRLQQRQPLTYGALWEAATAALDVLKAESAVCVQYIGLSDAEEWRDLGGGYPLEPQPPDLQADTLLPQTLLVAILSTAVIVGSARLIDNIALSIYEENAPVTGTASSEALASGMHPSTVTKVPRS</sequence>
<dbReference type="KEGG" id="cme:CYME_CMH138C"/>
<dbReference type="OrthoDB" id="2020436at2759"/>
<dbReference type="Pfam" id="PF02569">
    <property type="entry name" value="Pantoate_ligase"/>
    <property type="match status" value="1"/>
</dbReference>
<keyword evidence="14" id="KW-1185">Reference proteome</keyword>
<dbReference type="GeneID" id="16993465"/>
<keyword evidence="8" id="KW-0067">ATP-binding</keyword>
<comment type="catalytic activity">
    <reaction evidence="11">
        <text>(R)-pantoate + beta-alanine + ATP = (R)-pantothenate + AMP + diphosphate + H(+)</text>
        <dbReference type="Rhea" id="RHEA:10912"/>
        <dbReference type="ChEBI" id="CHEBI:15378"/>
        <dbReference type="ChEBI" id="CHEBI:15980"/>
        <dbReference type="ChEBI" id="CHEBI:29032"/>
        <dbReference type="ChEBI" id="CHEBI:30616"/>
        <dbReference type="ChEBI" id="CHEBI:33019"/>
        <dbReference type="ChEBI" id="CHEBI:57966"/>
        <dbReference type="ChEBI" id="CHEBI:456215"/>
        <dbReference type="EC" id="6.3.2.1"/>
    </reaction>
</comment>
<dbReference type="EC" id="6.3.2.1" evidence="3"/>
<evidence type="ECO:0000256" key="10">
    <source>
        <dbReference type="ARBA" id="ARBA00032806"/>
    </source>
</evidence>